<organism evidence="2 3">
    <name type="scientific">Rhodonia placenta</name>
    <dbReference type="NCBI Taxonomy" id="104341"/>
    <lineage>
        <taxon>Eukaryota</taxon>
        <taxon>Fungi</taxon>
        <taxon>Dikarya</taxon>
        <taxon>Basidiomycota</taxon>
        <taxon>Agaricomycotina</taxon>
        <taxon>Agaricomycetes</taxon>
        <taxon>Polyporales</taxon>
        <taxon>Adustoporiaceae</taxon>
        <taxon>Rhodonia</taxon>
    </lineage>
</organism>
<proteinExistence type="predicted"/>
<reference evidence="2" key="1">
    <citation type="submission" date="2020-11" db="EMBL/GenBank/DDBJ databases">
        <authorList>
            <person name="Koelle M."/>
            <person name="Horta M.A.C."/>
            <person name="Nowrousian M."/>
            <person name="Ohm R.A."/>
            <person name="Benz P."/>
            <person name="Pilgard A."/>
        </authorList>
    </citation>
    <scope>NUCLEOTIDE SEQUENCE</scope>
    <source>
        <strain evidence="2">FPRL280</strain>
    </source>
</reference>
<feature type="compositionally biased region" description="Polar residues" evidence="1">
    <location>
        <begin position="31"/>
        <end position="41"/>
    </location>
</feature>
<protein>
    <submittedName>
        <fullName evidence="2">Uncharacterized protein</fullName>
    </submittedName>
</protein>
<sequence>MSEPSKNTMSGNNPMYSTSQDPTAFGYSDLGTGTRSDNTEAVSGATGSLVERPVDAGARHEYADPAPNSLAQGDGDPVGKQVRKRPRSYRAQKALWQRVMRQPSRTPGRTSASWKDN</sequence>
<feature type="compositionally biased region" description="Polar residues" evidence="1">
    <location>
        <begin position="103"/>
        <end position="117"/>
    </location>
</feature>
<evidence type="ECO:0000256" key="1">
    <source>
        <dbReference type="SAM" id="MobiDB-lite"/>
    </source>
</evidence>
<dbReference type="Proteomes" id="UP000639403">
    <property type="component" value="Unassembled WGS sequence"/>
</dbReference>
<evidence type="ECO:0000313" key="3">
    <source>
        <dbReference type="Proteomes" id="UP000639403"/>
    </source>
</evidence>
<feature type="compositionally biased region" description="Basic and acidic residues" evidence="1">
    <location>
        <begin position="52"/>
        <end position="63"/>
    </location>
</feature>
<feature type="compositionally biased region" description="Basic residues" evidence="1">
    <location>
        <begin position="81"/>
        <end position="90"/>
    </location>
</feature>
<accession>A0A8H7P9S4</accession>
<gene>
    <name evidence="2" type="ORF">IEO21_01253</name>
</gene>
<reference evidence="2" key="2">
    <citation type="journal article" name="Front. Microbiol.">
        <title>Degradative Capacity of Two Strains of Rhodonia placenta: From Phenotype to Genotype.</title>
        <authorList>
            <person name="Kolle M."/>
            <person name="Horta M.A.C."/>
            <person name="Nowrousian M."/>
            <person name="Ohm R.A."/>
            <person name="Benz J.P."/>
            <person name="Pilgard A."/>
        </authorList>
    </citation>
    <scope>NUCLEOTIDE SEQUENCE</scope>
    <source>
        <strain evidence="2">FPRL280</strain>
    </source>
</reference>
<feature type="region of interest" description="Disordered" evidence="1">
    <location>
        <begin position="1"/>
        <end position="117"/>
    </location>
</feature>
<feature type="compositionally biased region" description="Polar residues" evidence="1">
    <location>
        <begin position="1"/>
        <end position="22"/>
    </location>
</feature>
<evidence type="ECO:0000313" key="2">
    <source>
        <dbReference type="EMBL" id="KAF9820550.1"/>
    </source>
</evidence>
<name>A0A8H7P9S4_9APHY</name>
<dbReference type="EMBL" id="JADOXO010000009">
    <property type="protein sequence ID" value="KAF9820550.1"/>
    <property type="molecule type" value="Genomic_DNA"/>
</dbReference>
<dbReference type="AlphaFoldDB" id="A0A8H7P9S4"/>
<comment type="caution">
    <text evidence="2">The sequence shown here is derived from an EMBL/GenBank/DDBJ whole genome shotgun (WGS) entry which is preliminary data.</text>
</comment>